<name>A0A9D2L5H6_9FIRM</name>
<evidence type="ECO:0000313" key="3">
    <source>
        <dbReference type="EMBL" id="HJB06373.1"/>
    </source>
</evidence>
<gene>
    <name evidence="3" type="ORF">H9716_00700</name>
</gene>
<dbReference type="EMBL" id="DWYS01000009">
    <property type="protein sequence ID" value="HJB06373.1"/>
    <property type="molecule type" value="Genomic_DNA"/>
</dbReference>
<organism evidence="3 4">
    <name type="scientific">Candidatus Enterocloster faecavium</name>
    <dbReference type="NCBI Taxonomy" id="2838560"/>
    <lineage>
        <taxon>Bacteria</taxon>
        <taxon>Bacillati</taxon>
        <taxon>Bacillota</taxon>
        <taxon>Clostridia</taxon>
        <taxon>Lachnospirales</taxon>
        <taxon>Lachnospiraceae</taxon>
        <taxon>Enterocloster</taxon>
    </lineage>
</organism>
<reference evidence="3" key="1">
    <citation type="journal article" date="2021" name="PeerJ">
        <title>Extensive microbial diversity within the chicken gut microbiome revealed by metagenomics and culture.</title>
        <authorList>
            <person name="Gilroy R."/>
            <person name="Ravi A."/>
            <person name="Getino M."/>
            <person name="Pursley I."/>
            <person name="Horton D.L."/>
            <person name="Alikhan N.F."/>
            <person name="Baker D."/>
            <person name="Gharbi K."/>
            <person name="Hall N."/>
            <person name="Watson M."/>
            <person name="Adriaenssens E.M."/>
            <person name="Foster-Nyarko E."/>
            <person name="Jarju S."/>
            <person name="Secka A."/>
            <person name="Antonio M."/>
            <person name="Oren A."/>
            <person name="Chaudhuri R.R."/>
            <person name="La Ragione R."/>
            <person name="Hildebrand F."/>
            <person name="Pallen M.J."/>
        </authorList>
    </citation>
    <scope>NUCLEOTIDE SEQUENCE</scope>
    <source>
        <strain evidence="3">CHK188-4685</strain>
    </source>
</reference>
<feature type="compositionally biased region" description="Acidic residues" evidence="1">
    <location>
        <begin position="341"/>
        <end position="358"/>
    </location>
</feature>
<sequence>MEPYYYGQMNREEQAAYRVMCQGFEELKEEFLIPRLEGRTLGEVFLKLRLDHPEIFWVPGYRCQSYRDSPNLIFQPEYLFEKGRVREQKKAMEARVRKLTAPVMKATDLEKEKYVHDFICANVRYDKLKKSYSHEIIGPLGQGVGVCEGIAKAVKVLCDALGLWCIIAICGNNPEKGIKYRHTWNILRVDGTYFHMDATFDNTLGRKGLPGQEFRYDYFNLGDEQIFRDHEPLIAPAPPCKEKGHFYYKEKKLSFTKPEEVYNRARQAAKKGRVLTFHWRGGFLTREVMRELLEQMVRAGAEYNRSAMVGVNWPQAVIRLSYEEQRAEAGQAARIIREQANEGEMEEEQGQEREGEEI</sequence>
<dbReference type="SUPFAM" id="SSF54001">
    <property type="entry name" value="Cysteine proteinases"/>
    <property type="match status" value="1"/>
</dbReference>
<evidence type="ECO:0000259" key="2">
    <source>
        <dbReference type="Pfam" id="PF01841"/>
    </source>
</evidence>
<protein>
    <submittedName>
        <fullName evidence="3">Peptidase</fullName>
    </submittedName>
</protein>
<dbReference type="InterPro" id="IPR052557">
    <property type="entry name" value="CAP/Cytokinesis_protein"/>
</dbReference>
<dbReference type="InterPro" id="IPR038765">
    <property type="entry name" value="Papain-like_cys_pep_sf"/>
</dbReference>
<dbReference type="PANTHER" id="PTHR46333">
    <property type="entry name" value="CYTOKINESIS PROTEIN 3"/>
    <property type="match status" value="1"/>
</dbReference>
<evidence type="ECO:0000256" key="1">
    <source>
        <dbReference type="SAM" id="MobiDB-lite"/>
    </source>
</evidence>
<dbReference type="AlphaFoldDB" id="A0A9D2L5H6"/>
<dbReference type="PANTHER" id="PTHR46333:SF2">
    <property type="entry name" value="CYTOKINESIS PROTEIN 3"/>
    <property type="match status" value="1"/>
</dbReference>
<feature type="region of interest" description="Disordered" evidence="1">
    <location>
        <begin position="335"/>
        <end position="358"/>
    </location>
</feature>
<dbReference type="GO" id="GO:0005737">
    <property type="term" value="C:cytoplasm"/>
    <property type="evidence" value="ECO:0007669"/>
    <property type="project" value="TreeGrafter"/>
</dbReference>
<feature type="domain" description="Transglutaminase-like" evidence="2">
    <location>
        <begin position="104"/>
        <end position="198"/>
    </location>
</feature>
<dbReference type="Pfam" id="PF01841">
    <property type="entry name" value="Transglut_core"/>
    <property type="match status" value="1"/>
</dbReference>
<accession>A0A9D2L5H6</accession>
<dbReference type="InterPro" id="IPR002931">
    <property type="entry name" value="Transglutaminase-like"/>
</dbReference>
<reference evidence="3" key="2">
    <citation type="submission" date="2021-04" db="EMBL/GenBank/DDBJ databases">
        <authorList>
            <person name="Gilroy R."/>
        </authorList>
    </citation>
    <scope>NUCLEOTIDE SEQUENCE</scope>
    <source>
        <strain evidence="3">CHK188-4685</strain>
    </source>
</reference>
<dbReference type="Gene3D" id="3.10.620.30">
    <property type="match status" value="1"/>
</dbReference>
<comment type="caution">
    <text evidence="3">The sequence shown here is derived from an EMBL/GenBank/DDBJ whole genome shotgun (WGS) entry which is preliminary data.</text>
</comment>
<proteinExistence type="predicted"/>
<dbReference type="Proteomes" id="UP000886804">
    <property type="component" value="Unassembled WGS sequence"/>
</dbReference>
<evidence type="ECO:0000313" key="4">
    <source>
        <dbReference type="Proteomes" id="UP000886804"/>
    </source>
</evidence>